<dbReference type="SMART" id="SM00739">
    <property type="entry name" value="KOW"/>
    <property type="match status" value="1"/>
</dbReference>
<keyword evidence="5" id="KW-0699">rRNA-binding</keyword>
<dbReference type="InterPro" id="IPR041988">
    <property type="entry name" value="Ribosomal_uL24_KOW"/>
</dbReference>
<accession>A0A1F5N9C4</accession>
<comment type="function">
    <text evidence="5">One of the proteins that surrounds the polypeptide exit tunnel on the outside of the subunit.</text>
</comment>
<dbReference type="InterPro" id="IPR005824">
    <property type="entry name" value="KOW"/>
</dbReference>
<dbReference type="GO" id="GO:0019843">
    <property type="term" value="F:rRNA binding"/>
    <property type="evidence" value="ECO:0007669"/>
    <property type="project" value="UniProtKB-UniRule"/>
</dbReference>
<dbReference type="InterPro" id="IPR005825">
    <property type="entry name" value="Ribosomal_uL24_CS"/>
</dbReference>
<comment type="caution">
    <text evidence="8">The sequence shown here is derived from an EMBL/GenBank/DDBJ whole genome shotgun (WGS) entry which is preliminary data.</text>
</comment>
<reference evidence="8 9" key="1">
    <citation type="journal article" date="2016" name="Nat. Commun.">
        <title>Thousands of microbial genomes shed light on interconnected biogeochemical processes in an aquifer system.</title>
        <authorList>
            <person name="Anantharaman K."/>
            <person name="Brown C.T."/>
            <person name="Hug L.A."/>
            <person name="Sharon I."/>
            <person name="Castelle C.J."/>
            <person name="Probst A.J."/>
            <person name="Thomas B.C."/>
            <person name="Singh A."/>
            <person name="Wilkins M.J."/>
            <person name="Karaoz U."/>
            <person name="Brodie E.L."/>
            <person name="Williams K.H."/>
            <person name="Hubbard S.S."/>
            <person name="Banfield J.F."/>
        </authorList>
    </citation>
    <scope>NUCLEOTIDE SEQUENCE [LARGE SCALE GENOMIC DNA]</scope>
</reference>
<organism evidence="8 9">
    <name type="scientific">Candidatus Doudnabacteria bacterium RIFCSPHIGHO2_01_FULL_41_86</name>
    <dbReference type="NCBI Taxonomy" id="1817821"/>
    <lineage>
        <taxon>Bacteria</taxon>
        <taxon>Candidatus Doudnaibacteriota</taxon>
    </lineage>
</organism>
<dbReference type="InterPro" id="IPR014722">
    <property type="entry name" value="Rib_uL2_dom2"/>
</dbReference>
<dbReference type="GO" id="GO:0006412">
    <property type="term" value="P:translation"/>
    <property type="evidence" value="ECO:0007669"/>
    <property type="project" value="UniProtKB-UniRule"/>
</dbReference>
<dbReference type="GO" id="GO:1990904">
    <property type="term" value="C:ribonucleoprotein complex"/>
    <property type="evidence" value="ECO:0007669"/>
    <property type="project" value="UniProtKB-KW"/>
</dbReference>
<sequence>MASLNIKKGDTVKVLSGKEKGKSGKVLEVFPKNARLSIEGLNVHVRFSKAKRKGEKGQRLELPSPMNVSNVILLCPNCGKPTRVAHEVTENGNLRKCKKCGKVM</sequence>
<dbReference type="STRING" id="1817821.A2717_01655"/>
<keyword evidence="3 5" id="KW-0687">Ribonucleoprotein</keyword>
<evidence type="ECO:0000256" key="4">
    <source>
        <dbReference type="ARBA" id="ARBA00035206"/>
    </source>
</evidence>
<evidence type="ECO:0000259" key="7">
    <source>
        <dbReference type="SMART" id="SM00739"/>
    </source>
</evidence>
<evidence type="ECO:0000256" key="6">
    <source>
        <dbReference type="RuleBase" id="RU003477"/>
    </source>
</evidence>
<feature type="domain" description="KOW" evidence="7">
    <location>
        <begin position="5"/>
        <end position="32"/>
    </location>
</feature>
<dbReference type="SUPFAM" id="SSF50104">
    <property type="entry name" value="Translation proteins SH3-like domain"/>
    <property type="match status" value="1"/>
</dbReference>
<dbReference type="InterPro" id="IPR003256">
    <property type="entry name" value="Ribosomal_uL24"/>
</dbReference>
<dbReference type="Proteomes" id="UP000177610">
    <property type="component" value="Unassembled WGS sequence"/>
</dbReference>
<dbReference type="Pfam" id="PF00467">
    <property type="entry name" value="KOW"/>
    <property type="match status" value="1"/>
</dbReference>
<dbReference type="InterPro" id="IPR057264">
    <property type="entry name" value="Ribosomal_uL24_C"/>
</dbReference>
<proteinExistence type="inferred from homology"/>
<protein>
    <recommendedName>
        <fullName evidence="4 5">Large ribosomal subunit protein uL24</fullName>
    </recommendedName>
</protein>
<dbReference type="PANTHER" id="PTHR12903">
    <property type="entry name" value="MITOCHONDRIAL RIBOSOMAL PROTEIN L24"/>
    <property type="match status" value="1"/>
</dbReference>
<evidence type="ECO:0000256" key="5">
    <source>
        <dbReference type="HAMAP-Rule" id="MF_01326"/>
    </source>
</evidence>
<dbReference type="EMBL" id="MFEH01000001">
    <property type="protein sequence ID" value="OGE74235.1"/>
    <property type="molecule type" value="Genomic_DNA"/>
</dbReference>
<evidence type="ECO:0000256" key="1">
    <source>
        <dbReference type="ARBA" id="ARBA00010618"/>
    </source>
</evidence>
<comment type="similarity">
    <text evidence="1 5 6">Belongs to the universal ribosomal protein uL24 family.</text>
</comment>
<dbReference type="GO" id="GO:0005840">
    <property type="term" value="C:ribosome"/>
    <property type="evidence" value="ECO:0007669"/>
    <property type="project" value="UniProtKB-KW"/>
</dbReference>
<gene>
    <name evidence="5" type="primary">rplX</name>
    <name evidence="8" type="ORF">A2717_01655</name>
</gene>
<dbReference type="AlphaFoldDB" id="A0A1F5N9C4"/>
<keyword evidence="2 5" id="KW-0689">Ribosomal protein</keyword>
<dbReference type="CDD" id="cd06089">
    <property type="entry name" value="KOW_RPL26"/>
    <property type="match status" value="1"/>
</dbReference>
<comment type="function">
    <text evidence="5">One of two assembly initiator proteins, it binds directly to the 5'-end of the 23S rRNA, where it nucleates assembly of the 50S subunit.</text>
</comment>
<evidence type="ECO:0000256" key="2">
    <source>
        <dbReference type="ARBA" id="ARBA00022980"/>
    </source>
</evidence>
<keyword evidence="5" id="KW-0694">RNA-binding</keyword>
<dbReference type="Pfam" id="PF17136">
    <property type="entry name" value="ribosomal_L24"/>
    <property type="match status" value="1"/>
</dbReference>
<dbReference type="GO" id="GO:0003735">
    <property type="term" value="F:structural constituent of ribosome"/>
    <property type="evidence" value="ECO:0007669"/>
    <property type="project" value="InterPro"/>
</dbReference>
<comment type="subunit">
    <text evidence="5">Part of the 50S ribosomal subunit.</text>
</comment>
<dbReference type="Gene3D" id="2.30.30.30">
    <property type="match status" value="1"/>
</dbReference>
<evidence type="ECO:0000256" key="3">
    <source>
        <dbReference type="ARBA" id="ARBA00023274"/>
    </source>
</evidence>
<dbReference type="HAMAP" id="MF_01326_B">
    <property type="entry name" value="Ribosomal_uL24_B"/>
    <property type="match status" value="1"/>
</dbReference>
<dbReference type="NCBIfam" id="TIGR01079">
    <property type="entry name" value="rplX_bact"/>
    <property type="match status" value="1"/>
</dbReference>
<evidence type="ECO:0000313" key="9">
    <source>
        <dbReference type="Proteomes" id="UP000177610"/>
    </source>
</evidence>
<dbReference type="PROSITE" id="PS01108">
    <property type="entry name" value="RIBOSOMAL_L24"/>
    <property type="match status" value="1"/>
</dbReference>
<evidence type="ECO:0000313" key="8">
    <source>
        <dbReference type="EMBL" id="OGE74235.1"/>
    </source>
</evidence>
<dbReference type="InterPro" id="IPR008991">
    <property type="entry name" value="Translation_prot_SH3-like_sf"/>
</dbReference>
<name>A0A1F5N9C4_9BACT</name>